<dbReference type="Gene3D" id="3.40.50.880">
    <property type="match status" value="1"/>
</dbReference>
<dbReference type="InterPro" id="IPR044992">
    <property type="entry name" value="ChyE-like"/>
</dbReference>
<dbReference type="SUPFAM" id="SSF52317">
    <property type="entry name" value="Class I glutamine amidotransferase-like"/>
    <property type="match status" value="1"/>
</dbReference>
<dbReference type="STRING" id="1675527.AIOL_004174"/>
<dbReference type="GO" id="GO:0005829">
    <property type="term" value="C:cytosol"/>
    <property type="evidence" value="ECO:0007669"/>
    <property type="project" value="TreeGrafter"/>
</dbReference>
<evidence type="ECO:0000313" key="3">
    <source>
        <dbReference type="Proteomes" id="UP000037178"/>
    </source>
</evidence>
<comment type="caution">
    <text evidence="2">The sequence shown here is derived from an EMBL/GenBank/DDBJ whole genome shotgun (WGS) entry which is preliminary data.</text>
</comment>
<dbReference type="CDD" id="cd01741">
    <property type="entry name" value="GATase1_1"/>
    <property type="match status" value="1"/>
</dbReference>
<dbReference type="AlphaFoldDB" id="A0A0J9H0C9"/>
<dbReference type="EMBL" id="LFTY01000002">
    <property type="protein sequence ID" value="KMW59193.1"/>
    <property type="molecule type" value="Genomic_DNA"/>
</dbReference>
<gene>
    <name evidence="2" type="ORF">AIOL_004174</name>
</gene>
<dbReference type="PATRIC" id="fig|1675527.3.peg.4374"/>
<keyword evidence="3" id="KW-1185">Reference proteome</keyword>
<accession>A0A0J9H0C9</accession>
<dbReference type="PROSITE" id="PS51273">
    <property type="entry name" value="GATASE_TYPE_1"/>
    <property type="match status" value="1"/>
</dbReference>
<name>A0A0J9H0C9_9RHOB</name>
<dbReference type="EC" id="6.3.5.2" evidence="2"/>
<proteinExistence type="predicted"/>
<dbReference type="GO" id="GO:0016740">
    <property type="term" value="F:transferase activity"/>
    <property type="evidence" value="ECO:0007669"/>
    <property type="project" value="UniProtKB-KW"/>
</dbReference>
<dbReference type="Proteomes" id="UP000037178">
    <property type="component" value="Unassembled WGS sequence"/>
</dbReference>
<dbReference type="RefSeq" id="WP_049644705.1">
    <property type="nucleotide sequence ID" value="NZ_LFTY01000002.1"/>
</dbReference>
<dbReference type="PANTHER" id="PTHR42695">
    <property type="entry name" value="GLUTAMINE AMIDOTRANSFERASE YLR126C-RELATED"/>
    <property type="match status" value="1"/>
</dbReference>
<dbReference type="InterPro" id="IPR029062">
    <property type="entry name" value="Class_I_gatase-like"/>
</dbReference>
<evidence type="ECO:0000313" key="2">
    <source>
        <dbReference type="EMBL" id="KMW59193.1"/>
    </source>
</evidence>
<evidence type="ECO:0000259" key="1">
    <source>
        <dbReference type="Pfam" id="PF00117"/>
    </source>
</evidence>
<dbReference type="InterPro" id="IPR017926">
    <property type="entry name" value="GATASE"/>
</dbReference>
<dbReference type="OrthoDB" id="7365442at2"/>
<dbReference type="Pfam" id="PF00117">
    <property type="entry name" value="GATase"/>
    <property type="match status" value="1"/>
</dbReference>
<keyword evidence="2" id="KW-0436">Ligase</keyword>
<protein>
    <submittedName>
        <fullName evidence="2">GMP synthase [glutamine-hydrolyzing], amidotransferase subunit</fullName>
        <ecNumber evidence="2">6.3.5.2</ecNumber>
    </submittedName>
</protein>
<reference evidence="2 3" key="1">
    <citation type="submission" date="2015-06" db="EMBL/GenBank/DDBJ databases">
        <title>Draft genome sequence of an Alphaproteobacteria species associated to the Mediterranean sponge Oscarella lobularis.</title>
        <authorList>
            <person name="Jourda C."/>
            <person name="Santini S."/>
            <person name="Claverie J.-M."/>
        </authorList>
    </citation>
    <scope>NUCLEOTIDE SEQUENCE [LARGE SCALE GENOMIC DNA]</scope>
    <source>
        <strain evidence="2">IGS</strain>
    </source>
</reference>
<dbReference type="PANTHER" id="PTHR42695:SF5">
    <property type="entry name" value="GLUTAMINE AMIDOTRANSFERASE YLR126C-RELATED"/>
    <property type="match status" value="1"/>
</dbReference>
<organism evidence="2 3">
    <name type="scientific">Candidatus Rhodobacter oscarellae</name>
    <dbReference type="NCBI Taxonomy" id="1675527"/>
    <lineage>
        <taxon>Bacteria</taxon>
        <taxon>Pseudomonadati</taxon>
        <taxon>Pseudomonadota</taxon>
        <taxon>Alphaproteobacteria</taxon>
        <taxon>Rhodobacterales</taxon>
        <taxon>Rhodobacter group</taxon>
        <taxon>Rhodobacter</taxon>
    </lineage>
</organism>
<feature type="domain" description="Glutamine amidotransferase" evidence="1">
    <location>
        <begin position="54"/>
        <end position="180"/>
    </location>
</feature>
<sequence>MKLTVYDCLSPDKLTAKYGPTGNHVIRWIAPHLPEADLESLHIAGDLPPKAPGETDGIIISGSEKGVYDDTPWMQPLRENILAHRAHGTPIFGICFGHQIMADVLGGKAEKVDQGFITGARRFDMAGAETPAYVAHQDQVTKAPPGATVTASAPYCPVAALAYDDFPALSVQFHPEYDAGFTEDLIDLFGSTLMTAEQIAEAKASITGDVPRDLYAAEVAAFFRGHLS</sequence>
<keyword evidence="2" id="KW-0808">Transferase</keyword>
<dbReference type="GO" id="GO:0003922">
    <property type="term" value="F:GMP synthase (glutamine-hydrolyzing) activity"/>
    <property type="evidence" value="ECO:0007669"/>
    <property type="project" value="UniProtKB-EC"/>
</dbReference>